<evidence type="ECO:0000256" key="5">
    <source>
        <dbReference type="ARBA" id="ARBA00022679"/>
    </source>
</evidence>
<dbReference type="InterPro" id="IPR016454">
    <property type="entry name" value="Cysteine_dSase"/>
</dbReference>
<evidence type="ECO:0000256" key="6">
    <source>
        <dbReference type="ARBA" id="ARBA00022723"/>
    </source>
</evidence>
<keyword evidence="13" id="KW-1185">Reference proteome</keyword>
<name>A0ABU0YH75_9PROT</name>
<dbReference type="Gene3D" id="3.40.640.10">
    <property type="entry name" value="Type I PLP-dependent aspartate aminotransferase-like (Major domain)"/>
    <property type="match status" value="1"/>
</dbReference>
<accession>A0ABU0YH75</accession>
<comment type="cofactor">
    <cofactor evidence="1">
        <name>pyridoxal 5'-phosphate</name>
        <dbReference type="ChEBI" id="CHEBI:597326"/>
    </cofactor>
</comment>
<evidence type="ECO:0000313" key="13">
    <source>
        <dbReference type="Proteomes" id="UP001230156"/>
    </source>
</evidence>
<organism evidence="12 13">
    <name type="scientific">Dongia sedimenti</name>
    <dbReference type="NCBI Taxonomy" id="3064282"/>
    <lineage>
        <taxon>Bacteria</taxon>
        <taxon>Pseudomonadati</taxon>
        <taxon>Pseudomonadota</taxon>
        <taxon>Alphaproteobacteria</taxon>
        <taxon>Rhodospirillales</taxon>
        <taxon>Dongiaceae</taxon>
        <taxon>Dongia</taxon>
    </lineage>
</organism>
<keyword evidence="6" id="KW-0479">Metal-binding</keyword>
<dbReference type="InterPro" id="IPR000192">
    <property type="entry name" value="Aminotrans_V_dom"/>
</dbReference>
<comment type="caution">
    <text evidence="12">The sequence shown here is derived from an EMBL/GenBank/DDBJ whole genome shotgun (WGS) entry which is preliminary data.</text>
</comment>
<reference evidence="13" key="1">
    <citation type="submission" date="2023-08" db="EMBL/GenBank/DDBJ databases">
        <title>Rhodospirillaceae gen. nov., a novel taxon isolated from the Yangtze River Yuezi River estuary sludge.</title>
        <authorList>
            <person name="Ruan L."/>
        </authorList>
    </citation>
    <scope>NUCLEOTIDE SEQUENCE [LARGE SCALE GENOMIC DNA]</scope>
    <source>
        <strain evidence="13">R-7</strain>
    </source>
</reference>
<evidence type="ECO:0000256" key="9">
    <source>
        <dbReference type="ARBA" id="ARBA00023014"/>
    </source>
</evidence>
<dbReference type="Proteomes" id="UP001230156">
    <property type="component" value="Unassembled WGS sequence"/>
</dbReference>
<dbReference type="SUPFAM" id="SSF53383">
    <property type="entry name" value="PLP-dependent transferases"/>
    <property type="match status" value="1"/>
</dbReference>
<evidence type="ECO:0000256" key="2">
    <source>
        <dbReference type="ARBA" id="ARBA00003120"/>
    </source>
</evidence>
<dbReference type="PANTHER" id="PTHR11601:SF34">
    <property type="entry name" value="CYSTEINE DESULFURASE"/>
    <property type="match status" value="1"/>
</dbReference>
<dbReference type="EMBL" id="JAUYVI010000002">
    <property type="protein sequence ID" value="MDQ7247074.1"/>
    <property type="molecule type" value="Genomic_DNA"/>
</dbReference>
<comment type="function">
    <text evidence="2">Catalyzes the removal of elemental sulfur atoms from cysteine to produce alanine. Seems to participate in the biosynthesis of the nitrogenase metalloclusters by providing the inorganic sulfur required for the Fe-S core formation.</text>
</comment>
<evidence type="ECO:0000256" key="1">
    <source>
        <dbReference type="ARBA" id="ARBA00001933"/>
    </source>
</evidence>
<evidence type="ECO:0000313" key="12">
    <source>
        <dbReference type="EMBL" id="MDQ7247074.1"/>
    </source>
</evidence>
<dbReference type="Gene3D" id="3.90.1150.10">
    <property type="entry name" value="Aspartate Aminotransferase, domain 1"/>
    <property type="match status" value="1"/>
</dbReference>
<keyword evidence="9" id="KW-0411">Iron-sulfur</keyword>
<dbReference type="RefSeq" id="WP_379954482.1">
    <property type="nucleotide sequence ID" value="NZ_JAUYVI010000002.1"/>
</dbReference>
<dbReference type="PANTHER" id="PTHR11601">
    <property type="entry name" value="CYSTEINE DESULFURYLASE FAMILY MEMBER"/>
    <property type="match status" value="1"/>
</dbReference>
<dbReference type="InterPro" id="IPR015422">
    <property type="entry name" value="PyrdxlP-dep_Trfase_small"/>
</dbReference>
<keyword evidence="5" id="KW-0808">Transferase</keyword>
<sequence length="371" mass="38194">MQRAIYMDWNATAPVRPEAARAVLSALESCGNPSSVHGFGRDARKRMEEARINLASRVGAKVENVIFTSGGTEANMLALASRGDRRLIVSAIEHDSVLKPALAAGAAVINVDRSGVVDLDHLRFLLEQDARPALVSLMLANNETGVLQPVAEAAELAHAHGALLHCDAAQALGRIGVDLAALGADLLTVSGHKFGAPQGVGALITNGAAVSALLLGGGQERSRRAGTENVPAIAGLGAAVAAIDLAASANVALLRDALEHRLLDWDPAIVVFGREVARLPNTLCFSAGDKAAETLVMALDLAGIAVSAGSACSSGKVRPSHVVTAMGFDAMKAGTALRVSLGQTNTESDIDAFIAAWKRIQAPATQIQPAA</sequence>
<evidence type="ECO:0000256" key="3">
    <source>
        <dbReference type="ARBA" id="ARBA00006490"/>
    </source>
</evidence>
<evidence type="ECO:0000256" key="7">
    <source>
        <dbReference type="ARBA" id="ARBA00022898"/>
    </source>
</evidence>
<comment type="similarity">
    <text evidence="3">Belongs to the class-V pyridoxal-phosphate-dependent aminotransferase family. NifS/IscS subfamily.</text>
</comment>
<dbReference type="Pfam" id="PF00266">
    <property type="entry name" value="Aminotran_5"/>
    <property type="match status" value="1"/>
</dbReference>
<evidence type="ECO:0000256" key="8">
    <source>
        <dbReference type="ARBA" id="ARBA00023004"/>
    </source>
</evidence>
<evidence type="ECO:0000256" key="10">
    <source>
        <dbReference type="ARBA" id="ARBA00050776"/>
    </source>
</evidence>
<comment type="catalytic activity">
    <reaction evidence="10">
        <text>(sulfur carrier)-H + L-cysteine = (sulfur carrier)-SH + L-alanine</text>
        <dbReference type="Rhea" id="RHEA:43892"/>
        <dbReference type="Rhea" id="RHEA-COMP:14737"/>
        <dbReference type="Rhea" id="RHEA-COMP:14739"/>
        <dbReference type="ChEBI" id="CHEBI:29917"/>
        <dbReference type="ChEBI" id="CHEBI:35235"/>
        <dbReference type="ChEBI" id="CHEBI:57972"/>
        <dbReference type="ChEBI" id="CHEBI:64428"/>
        <dbReference type="EC" id="2.8.1.7"/>
    </reaction>
</comment>
<gene>
    <name evidence="12" type="ORF">Q8A70_05335</name>
</gene>
<proteinExistence type="inferred from homology"/>
<dbReference type="InterPro" id="IPR015421">
    <property type="entry name" value="PyrdxlP-dep_Trfase_major"/>
</dbReference>
<evidence type="ECO:0000256" key="4">
    <source>
        <dbReference type="ARBA" id="ARBA00013558"/>
    </source>
</evidence>
<dbReference type="Gene3D" id="1.10.260.50">
    <property type="match status" value="1"/>
</dbReference>
<feature type="domain" description="Aminotransferase class V" evidence="11">
    <location>
        <begin position="5"/>
        <end position="353"/>
    </location>
</feature>
<evidence type="ECO:0000259" key="11">
    <source>
        <dbReference type="Pfam" id="PF00266"/>
    </source>
</evidence>
<keyword evidence="8" id="KW-0408">Iron</keyword>
<keyword evidence="7" id="KW-0663">Pyridoxal phosphate</keyword>
<protein>
    <recommendedName>
        <fullName evidence="4">Cysteine desulfurase</fullName>
    </recommendedName>
</protein>
<dbReference type="PIRSF" id="PIRSF005572">
    <property type="entry name" value="NifS"/>
    <property type="match status" value="1"/>
</dbReference>
<dbReference type="InterPro" id="IPR015424">
    <property type="entry name" value="PyrdxlP-dep_Trfase"/>
</dbReference>